<evidence type="ECO:0000313" key="10">
    <source>
        <dbReference type="Proteomes" id="UP001285908"/>
    </source>
</evidence>
<dbReference type="GeneID" id="87879461"/>
<organism evidence="9 10">
    <name type="scientific">Neurospora hispaniola</name>
    <dbReference type="NCBI Taxonomy" id="588809"/>
    <lineage>
        <taxon>Eukaryota</taxon>
        <taxon>Fungi</taxon>
        <taxon>Dikarya</taxon>
        <taxon>Ascomycota</taxon>
        <taxon>Pezizomycotina</taxon>
        <taxon>Sordariomycetes</taxon>
        <taxon>Sordariomycetidae</taxon>
        <taxon>Sordariales</taxon>
        <taxon>Sordariaceae</taxon>
        <taxon>Neurospora</taxon>
    </lineage>
</organism>
<protein>
    <recommendedName>
        <fullName evidence="8">Rhodopsin domain-containing protein</fullName>
    </recommendedName>
</protein>
<dbReference type="PANTHER" id="PTHR33048:SF55">
    <property type="entry name" value="INTEGRAL MEMBRANE PROTEIN"/>
    <property type="match status" value="1"/>
</dbReference>
<evidence type="ECO:0000256" key="2">
    <source>
        <dbReference type="ARBA" id="ARBA00022692"/>
    </source>
</evidence>
<keyword evidence="10" id="KW-1185">Reference proteome</keyword>
<dbReference type="PANTHER" id="PTHR33048">
    <property type="entry name" value="PTH11-LIKE INTEGRAL MEMBRANE PROTEIN (AFU_ORTHOLOGUE AFUA_5G11245)"/>
    <property type="match status" value="1"/>
</dbReference>
<dbReference type="Proteomes" id="UP001285908">
    <property type="component" value="Unassembled WGS sequence"/>
</dbReference>
<evidence type="ECO:0000256" key="7">
    <source>
        <dbReference type="SAM" id="Phobius"/>
    </source>
</evidence>
<dbReference type="AlphaFoldDB" id="A0AAJ0ICZ9"/>
<gene>
    <name evidence="9" type="ORF">B0T23DRAFT_81662</name>
</gene>
<evidence type="ECO:0000256" key="4">
    <source>
        <dbReference type="ARBA" id="ARBA00023136"/>
    </source>
</evidence>
<feature type="transmembrane region" description="Helical" evidence="7">
    <location>
        <begin position="146"/>
        <end position="169"/>
    </location>
</feature>
<reference evidence="9 10" key="1">
    <citation type="journal article" date="2023" name="Mol. Phylogenet. Evol.">
        <title>Genome-scale phylogeny and comparative genomics of the fungal order Sordariales.</title>
        <authorList>
            <person name="Hensen N."/>
            <person name="Bonometti L."/>
            <person name="Westerberg I."/>
            <person name="Brannstrom I.O."/>
            <person name="Guillou S."/>
            <person name="Cros-Aarteil S."/>
            <person name="Calhoun S."/>
            <person name="Haridas S."/>
            <person name="Kuo A."/>
            <person name="Mondo S."/>
            <person name="Pangilinan J."/>
            <person name="Riley R."/>
            <person name="LaButti K."/>
            <person name="Andreopoulos B."/>
            <person name="Lipzen A."/>
            <person name="Chen C."/>
            <person name="Yan M."/>
            <person name="Daum C."/>
            <person name="Ng V."/>
            <person name="Clum A."/>
            <person name="Steindorff A."/>
            <person name="Ohm R.A."/>
            <person name="Martin F."/>
            <person name="Silar P."/>
            <person name="Natvig D.O."/>
            <person name="Lalanne C."/>
            <person name="Gautier V."/>
            <person name="Ament-Velasquez S.L."/>
            <person name="Kruys A."/>
            <person name="Hutchinson M.I."/>
            <person name="Powell A.J."/>
            <person name="Barry K."/>
            <person name="Miller A.N."/>
            <person name="Grigoriev I.V."/>
            <person name="Debuchy R."/>
            <person name="Gladieux P."/>
            <person name="Hiltunen Thoren M."/>
            <person name="Johannesson H."/>
        </authorList>
    </citation>
    <scope>NUCLEOTIDE SEQUENCE [LARGE SCALE GENOMIC DNA]</scope>
    <source>
        <strain evidence="9 10">FGSC 10403</strain>
    </source>
</reference>
<feature type="transmembrane region" description="Helical" evidence="7">
    <location>
        <begin position="103"/>
        <end position="125"/>
    </location>
</feature>
<dbReference type="EMBL" id="JAULSX010000002">
    <property type="protein sequence ID" value="KAK3497358.1"/>
    <property type="molecule type" value="Genomic_DNA"/>
</dbReference>
<sequence length="384" mass="43381">MDVQHQSPSSNVLVARMRKPHGQGETLVPQLIVTAWLVPVFPAIFVCARFYTTRRILKSKPKEDWYILVALIFSILFSVSVTIQTQYGLGRHLDDLPDFKNTYTKYLLVSAFGVTGTYPIANFFTKFSILSFYLRFTTSRCFTYTVYLTIALVFAFNLVGLTGVLYWCQPIETFWKHWEGGKCINSDTWYIWLLGINVVTDVIILLLPTFIIRPLRVAFAQKVAIGAILGTGGFVLGVSLFRFILAIQGREDEDRTWRLSFNYIWGMIEMNVAIICACMPCLKPLLVRVFPRARWLRAVPQLRDLETISDASMTDRDNSIDVAQRRIDWTALRASHAVENDAEVAPTDLTSIEDVVNPERGGSGDRNQDKHQATAPATTSGSTS</sequence>
<feature type="domain" description="Rhodopsin" evidence="8">
    <location>
        <begin position="49"/>
        <end position="287"/>
    </location>
</feature>
<evidence type="ECO:0000256" key="6">
    <source>
        <dbReference type="SAM" id="MobiDB-lite"/>
    </source>
</evidence>
<comment type="similarity">
    <text evidence="5">Belongs to the SAT4 family.</text>
</comment>
<feature type="transmembrane region" description="Helical" evidence="7">
    <location>
        <begin position="223"/>
        <end position="244"/>
    </location>
</feature>
<dbReference type="Pfam" id="PF20684">
    <property type="entry name" value="Fung_rhodopsin"/>
    <property type="match status" value="1"/>
</dbReference>
<feature type="transmembrane region" description="Helical" evidence="7">
    <location>
        <begin position="64"/>
        <end position="83"/>
    </location>
</feature>
<evidence type="ECO:0000259" key="8">
    <source>
        <dbReference type="Pfam" id="PF20684"/>
    </source>
</evidence>
<dbReference type="InterPro" id="IPR052337">
    <property type="entry name" value="SAT4-like"/>
</dbReference>
<dbReference type="InterPro" id="IPR049326">
    <property type="entry name" value="Rhodopsin_dom_fungi"/>
</dbReference>
<evidence type="ECO:0000313" key="9">
    <source>
        <dbReference type="EMBL" id="KAK3497358.1"/>
    </source>
</evidence>
<dbReference type="RefSeq" id="XP_062695622.1">
    <property type="nucleotide sequence ID" value="XM_062841839.1"/>
</dbReference>
<feature type="region of interest" description="Disordered" evidence="6">
    <location>
        <begin position="345"/>
        <end position="384"/>
    </location>
</feature>
<evidence type="ECO:0000256" key="3">
    <source>
        <dbReference type="ARBA" id="ARBA00022989"/>
    </source>
</evidence>
<name>A0AAJ0ICZ9_9PEZI</name>
<feature type="transmembrane region" description="Helical" evidence="7">
    <location>
        <begin position="189"/>
        <end position="211"/>
    </location>
</feature>
<keyword evidence="4 7" id="KW-0472">Membrane</keyword>
<dbReference type="GO" id="GO:0016020">
    <property type="term" value="C:membrane"/>
    <property type="evidence" value="ECO:0007669"/>
    <property type="project" value="UniProtKB-SubCell"/>
</dbReference>
<keyword evidence="2 7" id="KW-0812">Transmembrane</keyword>
<comment type="subcellular location">
    <subcellularLocation>
        <location evidence="1">Membrane</location>
        <topology evidence="1">Multi-pass membrane protein</topology>
    </subcellularLocation>
</comment>
<accession>A0AAJ0ICZ9</accession>
<feature type="transmembrane region" description="Helical" evidence="7">
    <location>
        <begin position="27"/>
        <end position="52"/>
    </location>
</feature>
<feature type="compositionally biased region" description="Low complexity" evidence="6">
    <location>
        <begin position="373"/>
        <end position="384"/>
    </location>
</feature>
<comment type="caution">
    <text evidence="9">The sequence shown here is derived from an EMBL/GenBank/DDBJ whole genome shotgun (WGS) entry which is preliminary data.</text>
</comment>
<keyword evidence="3 7" id="KW-1133">Transmembrane helix</keyword>
<evidence type="ECO:0000256" key="1">
    <source>
        <dbReference type="ARBA" id="ARBA00004141"/>
    </source>
</evidence>
<feature type="compositionally biased region" description="Basic and acidic residues" evidence="6">
    <location>
        <begin position="362"/>
        <end position="372"/>
    </location>
</feature>
<feature type="transmembrane region" description="Helical" evidence="7">
    <location>
        <begin position="264"/>
        <end position="287"/>
    </location>
</feature>
<evidence type="ECO:0000256" key="5">
    <source>
        <dbReference type="ARBA" id="ARBA00038359"/>
    </source>
</evidence>
<proteinExistence type="inferred from homology"/>